<dbReference type="AlphaFoldDB" id="A0A662ZIC5"/>
<dbReference type="Proteomes" id="UP000243745">
    <property type="component" value="Unassembled WGS sequence"/>
</dbReference>
<proteinExistence type="inferred from homology"/>
<dbReference type="PANTHER" id="PTHR11649">
    <property type="entry name" value="MSS1/TRME-RELATED GTP-BINDING PROTEIN"/>
    <property type="match status" value="1"/>
</dbReference>
<keyword evidence="4" id="KW-0479">Metal-binding</keyword>
<keyword evidence="3 10" id="KW-0132">Cell division</keyword>
<keyword evidence="7 10" id="KW-0342">GTP-binding</keyword>
<dbReference type="InterPro" id="IPR006073">
    <property type="entry name" value="GTP-bd"/>
</dbReference>
<evidence type="ECO:0000256" key="4">
    <source>
        <dbReference type="ARBA" id="ARBA00022723"/>
    </source>
</evidence>
<dbReference type="Gene3D" id="3.40.50.300">
    <property type="entry name" value="P-loop containing nucleotide triphosphate hydrolases"/>
    <property type="match status" value="1"/>
</dbReference>
<dbReference type="FunFam" id="3.40.50.300:FF:000098">
    <property type="entry name" value="Probable GTP-binding protein EngB"/>
    <property type="match status" value="1"/>
</dbReference>
<dbReference type="GO" id="GO:0000917">
    <property type="term" value="P:division septum assembly"/>
    <property type="evidence" value="ECO:0007669"/>
    <property type="project" value="UniProtKB-KW"/>
</dbReference>
<reference evidence="13 14" key="1">
    <citation type="submission" date="2016-10" db="EMBL/GenBank/DDBJ databases">
        <authorList>
            <person name="Varghese N."/>
            <person name="Submissions S."/>
        </authorList>
    </citation>
    <scope>NUCLEOTIDE SEQUENCE [LARGE SCALE GENOMIC DNA]</scope>
    <source>
        <strain evidence="13 14">DSM 1361</strain>
    </source>
</reference>
<dbReference type="HAMAP" id="MF_00321">
    <property type="entry name" value="GTPase_EngB"/>
    <property type="match status" value="1"/>
</dbReference>
<dbReference type="GO" id="GO:0005525">
    <property type="term" value="F:GTP binding"/>
    <property type="evidence" value="ECO:0007669"/>
    <property type="project" value="UniProtKB-UniRule"/>
</dbReference>
<evidence type="ECO:0000256" key="7">
    <source>
        <dbReference type="ARBA" id="ARBA00023134"/>
    </source>
</evidence>
<dbReference type="EMBL" id="FOXF01000032">
    <property type="protein sequence ID" value="SFP52559.1"/>
    <property type="molecule type" value="Genomic_DNA"/>
</dbReference>
<evidence type="ECO:0000256" key="1">
    <source>
        <dbReference type="ARBA" id="ARBA00001946"/>
    </source>
</evidence>
<dbReference type="OrthoDB" id="9804921at2"/>
<sequence>MINFQKTHFITSAPDITKLPDDTGIEIAFVGRSNAGKSTALNCITNQKNLAKTSKTPGRTQLINLFEIEENKRIVDLPGYGYAEVPLTVKKKWQRSLTEYLQKRKSLKAVVVLMDIRHPLKDLDRQIITWAALANIEVLIILTKSDKLANNARKNAINDVKRQLIEFGCTYNLVAFSALSKQGLNEIKEILNRFYSEFQETTAFPDFPDNDEESDEELDIDEQAWTKGYKEEQ</sequence>
<evidence type="ECO:0000256" key="5">
    <source>
        <dbReference type="ARBA" id="ARBA00022741"/>
    </source>
</evidence>
<evidence type="ECO:0000256" key="3">
    <source>
        <dbReference type="ARBA" id="ARBA00022618"/>
    </source>
</evidence>
<dbReference type="NCBIfam" id="TIGR03598">
    <property type="entry name" value="GTPase_YsxC"/>
    <property type="match status" value="1"/>
</dbReference>
<keyword evidence="5 10" id="KW-0547">Nucleotide-binding</keyword>
<evidence type="ECO:0000256" key="9">
    <source>
        <dbReference type="ARBA" id="ARBA00023306"/>
    </source>
</evidence>
<keyword evidence="9 10" id="KW-0131">Cell cycle</keyword>
<dbReference type="PANTHER" id="PTHR11649:SF13">
    <property type="entry name" value="ENGB-TYPE G DOMAIN-CONTAINING PROTEIN"/>
    <property type="match status" value="1"/>
</dbReference>
<evidence type="ECO:0000256" key="2">
    <source>
        <dbReference type="ARBA" id="ARBA00009638"/>
    </source>
</evidence>
<name>A0A662ZIC5_9GAMM</name>
<protein>
    <recommendedName>
        <fullName evidence="10">Probable GTP-binding protein EngB</fullName>
    </recommendedName>
</protein>
<keyword evidence="8 10" id="KW-0717">Septation</keyword>
<gene>
    <name evidence="10" type="primary">engB</name>
    <name evidence="13" type="ORF">SAMN02910344_01624</name>
</gene>
<keyword evidence="6" id="KW-0460">Magnesium</keyword>
<keyword evidence="14" id="KW-1185">Reference proteome</keyword>
<evidence type="ECO:0000256" key="8">
    <source>
        <dbReference type="ARBA" id="ARBA00023210"/>
    </source>
</evidence>
<dbReference type="Pfam" id="PF01926">
    <property type="entry name" value="MMR_HSR1"/>
    <property type="match status" value="1"/>
</dbReference>
<evidence type="ECO:0000313" key="13">
    <source>
        <dbReference type="EMBL" id="SFP52559.1"/>
    </source>
</evidence>
<dbReference type="SUPFAM" id="SSF52540">
    <property type="entry name" value="P-loop containing nucleoside triphosphate hydrolases"/>
    <property type="match status" value="1"/>
</dbReference>
<comment type="similarity">
    <text evidence="2 10">Belongs to the TRAFAC class TrmE-Era-EngA-EngB-Septin-like GTPase superfamily. EngB GTPase family.</text>
</comment>
<comment type="function">
    <text evidence="10">Necessary for normal cell division and for the maintenance of normal septation.</text>
</comment>
<feature type="region of interest" description="Disordered" evidence="11">
    <location>
        <begin position="203"/>
        <end position="233"/>
    </location>
</feature>
<evidence type="ECO:0000256" key="6">
    <source>
        <dbReference type="ARBA" id="ARBA00022842"/>
    </source>
</evidence>
<evidence type="ECO:0000313" key="14">
    <source>
        <dbReference type="Proteomes" id="UP000243745"/>
    </source>
</evidence>
<accession>A0A662ZIC5</accession>
<dbReference type="GO" id="GO:0005829">
    <property type="term" value="C:cytosol"/>
    <property type="evidence" value="ECO:0007669"/>
    <property type="project" value="TreeGrafter"/>
</dbReference>
<dbReference type="InterPro" id="IPR030393">
    <property type="entry name" value="G_ENGB_dom"/>
</dbReference>
<feature type="domain" description="EngB-type G" evidence="12">
    <location>
        <begin position="23"/>
        <end position="197"/>
    </location>
</feature>
<evidence type="ECO:0000259" key="12">
    <source>
        <dbReference type="PROSITE" id="PS51706"/>
    </source>
</evidence>
<organism evidence="13 14">
    <name type="scientific">Ruminobacter amylophilus</name>
    <dbReference type="NCBI Taxonomy" id="867"/>
    <lineage>
        <taxon>Bacteria</taxon>
        <taxon>Pseudomonadati</taxon>
        <taxon>Pseudomonadota</taxon>
        <taxon>Gammaproteobacteria</taxon>
        <taxon>Aeromonadales</taxon>
        <taxon>Succinivibrionaceae</taxon>
        <taxon>Ruminobacter</taxon>
    </lineage>
</organism>
<evidence type="ECO:0000256" key="11">
    <source>
        <dbReference type="SAM" id="MobiDB-lite"/>
    </source>
</evidence>
<dbReference type="GO" id="GO:0046872">
    <property type="term" value="F:metal ion binding"/>
    <property type="evidence" value="ECO:0007669"/>
    <property type="project" value="UniProtKB-KW"/>
</dbReference>
<feature type="compositionally biased region" description="Acidic residues" evidence="11">
    <location>
        <begin position="208"/>
        <end position="222"/>
    </location>
</feature>
<dbReference type="CDD" id="cd01876">
    <property type="entry name" value="YihA_EngB"/>
    <property type="match status" value="1"/>
</dbReference>
<dbReference type="InterPro" id="IPR027417">
    <property type="entry name" value="P-loop_NTPase"/>
</dbReference>
<dbReference type="RefSeq" id="WP_031578715.1">
    <property type="nucleotide sequence ID" value="NZ_FOXF01000032.1"/>
</dbReference>
<evidence type="ECO:0000256" key="10">
    <source>
        <dbReference type="HAMAP-Rule" id="MF_00321"/>
    </source>
</evidence>
<dbReference type="PROSITE" id="PS51706">
    <property type="entry name" value="G_ENGB"/>
    <property type="match status" value="1"/>
</dbReference>
<comment type="cofactor">
    <cofactor evidence="1">
        <name>Mg(2+)</name>
        <dbReference type="ChEBI" id="CHEBI:18420"/>
    </cofactor>
</comment>
<dbReference type="InterPro" id="IPR019987">
    <property type="entry name" value="GTP-bd_ribosome_bio_YsxC"/>
</dbReference>